<proteinExistence type="predicted"/>
<accession>A0A7C9MS71</accession>
<sequence length="1495" mass="166018">MALSLKFKSIREHRGTQNGGFEELCCQLAALEDPATGSRFIRKGPGADQGLECYRTYAGGKEVGWQAKYFINGFDAGQVDDLADSLKRALSAHPQLTKFVVCLPIDLRDNRSGKKASEVQRYEKWRQKSIDDAAANGRTLEIELWSASSIGERLGRDDPRYSGRARYWFDAVTFSSAWFRNKLEVQRHNLGERYSPESHVELPIQQALQAVARDPELLAAPATWSAEITYKMDGAVGSLSREKLSTAAARVRQACEPLLQSLGALPAALEASVPLESWATLAAAAIESISEALTEVEAKVSEKDRYIPRRDLFDLYSAVDHVRDEIASEFWQLMNKRELVISGPGGIGKSHLIADFGHKQIKAGRPFILILSGSLTDGDPWEQIRGQLDLATVTNADFLGALDAAAEAADCRAVLAIDALNERHGIALWEPRLPGFIRLVQMFPRLAVVLTVRSTYYRFLPLKDLPRVVHPGFAGHAGAAAKAYLDRRGIARPSSPNLAREFENPLFLRTCCEYLDTEGLKQLPKGMDGVTALFDFYLTAVADKVQRELKLIPELKIPRKALEKFLEVCAAHGDGGSLPMEDAIKLLESVHNSGGYTERSLFSAFMSEGVLTQDVEWQPGGAHKEIIRFTFERLSDHLRAKRLIGQVDRANVEGSFQRAPLAAYFDPSESWQFAGVIEALAVQLPESFNLELFDVLPKEAIEVPSLCDSFENSLAWRSPKAFTSRTAGWVDKLCHATGRSAYGLMLLVSTEPENPFNANWLHEDLWPRSMPQRDAAWSVFLALEDLKEGGAVVSLIDWAWGADSKKIDEQRLWLAAVTLTWFLSTSNRAVRDRATKALVNLLSCSLSHAAALVDKFADVDDTYITERLLAACYGAAMQGVDRARCMVLAAAVWKNYFADSKQPPLNVMARDYAFGVLLYAQAAGQLPAGVDLDACRAKFKSAWPLEPVTEEDLRKYRGRGYGDSICSSTDEHGDFGNYTLRSWLHDIVDAPRALAGNTTKELFERWEADLLDKTTAGQQAAYLALRKLTVDYRLRPLRLSLTAKSTDESDHLWAEVEQANKAFKDTLSEALRAEYAEFAEHHLLESTRMRDDNRRPPEVEHGPVRRWICERAHQLGWTEELFENFERHGNISHDRMGKHRVERIGKKYQYIALAEATARMTDNLVMCSWEDEGRLRAFEPGPRGRDMKRDLDPSLFVRSTLETGWASAPVTWWTPSAPRLPAGNTDLLLAWVQIESDLCNDLGQIEVVSPDSEQWLTVYGFRRWTVPGQGRRTHADAWSRISCLVTALGNGPKLAKELLGQQRSDASRLWDSGTLLPFLGEHGWRDPQAIELVQNLSAGIKTPYAGIVESLNAEGNSNDNSVDEGFALYLPSSGVIKALELHLRSGKAPEFVDAGGTLRWQDPSLRWRGPGAGVVSRNYFLGKLASAGLEPVWVLAGEKNVYAGHDVGTSMGGFGGGLYHTTAFAMEAGVLKSFGTKTEFQKPSAEQLDKLRTAP</sequence>
<gene>
    <name evidence="1" type="ORF">F5985_10415</name>
</gene>
<name>A0A7C9MS71_9BURK</name>
<dbReference type="EMBL" id="VYSB01000010">
    <property type="protein sequence ID" value="MYZ52538.1"/>
    <property type="molecule type" value="Genomic_DNA"/>
</dbReference>
<reference evidence="1 2" key="1">
    <citation type="submission" date="2019-09" db="EMBL/GenBank/DDBJ databases">
        <title>Identification of Malikia spinosa a prominent benzene-, toluene-, and ethylbenzene-degrading bacterium: enrichment, isolation and whole genome sequencing.</title>
        <authorList>
            <person name="Tancsics A."/>
            <person name="Revesz F."/>
            <person name="Kriszt B."/>
        </authorList>
    </citation>
    <scope>NUCLEOTIDE SEQUENCE [LARGE SCALE GENOMIC DNA]</scope>
    <source>
        <strain evidence="1 2">AB6</strain>
    </source>
</reference>
<evidence type="ECO:0008006" key="3">
    <source>
        <dbReference type="Google" id="ProtNLM"/>
    </source>
</evidence>
<evidence type="ECO:0000313" key="2">
    <source>
        <dbReference type="Proteomes" id="UP000481947"/>
    </source>
</evidence>
<evidence type="ECO:0000313" key="1">
    <source>
        <dbReference type="EMBL" id="MYZ52538.1"/>
    </source>
</evidence>
<dbReference type="RefSeq" id="WP_161125370.1">
    <property type="nucleotide sequence ID" value="NZ_VYSB01000010.1"/>
</dbReference>
<protein>
    <recommendedName>
        <fullName evidence="3">ATP-binding protein</fullName>
    </recommendedName>
</protein>
<comment type="caution">
    <text evidence="1">The sequence shown here is derived from an EMBL/GenBank/DDBJ whole genome shotgun (WGS) entry which is preliminary data.</text>
</comment>
<dbReference type="Proteomes" id="UP000481947">
    <property type="component" value="Unassembled WGS sequence"/>
</dbReference>
<organism evidence="1 2">
    <name type="scientific">Malikia spinosa</name>
    <dbReference type="NCBI Taxonomy" id="86180"/>
    <lineage>
        <taxon>Bacteria</taxon>
        <taxon>Pseudomonadati</taxon>
        <taxon>Pseudomonadota</taxon>
        <taxon>Betaproteobacteria</taxon>
        <taxon>Burkholderiales</taxon>
        <taxon>Comamonadaceae</taxon>
        <taxon>Malikia</taxon>
    </lineage>
</organism>